<dbReference type="EMBL" id="VIWY01000004">
    <property type="protein sequence ID" value="TWG13763.1"/>
    <property type="molecule type" value="Genomic_DNA"/>
</dbReference>
<dbReference type="Proteomes" id="UP000320239">
    <property type="component" value="Unassembled WGS sequence"/>
</dbReference>
<reference evidence="1 2" key="1">
    <citation type="submission" date="2019-06" db="EMBL/GenBank/DDBJ databases">
        <title>Sequencing the genomes of 1000 actinobacteria strains.</title>
        <authorList>
            <person name="Klenk H.-P."/>
        </authorList>
    </citation>
    <scope>NUCLEOTIDE SEQUENCE [LARGE SCALE GENOMIC DNA]</scope>
    <source>
        <strain evidence="1 2">DSM 43866</strain>
    </source>
</reference>
<organism evidence="1 2">
    <name type="scientific">Actinoplanes teichomyceticus</name>
    <dbReference type="NCBI Taxonomy" id="1867"/>
    <lineage>
        <taxon>Bacteria</taxon>
        <taxon>Bacillati</taxon>
        <taxon>Actinomycetota</taxon>
        <taxon>Actinomycetes</taxon>
        <taxon>Micromonosporales</taxon>
        <taxon>Micromonosporaceae</taxon>
        <taxon>Actinoplanes</taxon>
    </lineage>
</organism>
<evidence type="ECO:0000313" key="1">
    <source>
        <dbReference type="EMBL" id="TWG13763.1"/>
    </source>
</evidence>
<proteinExistence type="predicted"/>
<evidence type="ECO:0000313" key="2">
    <source>
        <dbReference type="Proteomes" id="UP000320239"/>
    </source>
</evidence>
<gene>
    <name evidence="1" type="ORF">FHX34_10451</name>
</gene>
<protein>
    <submittedName>
        <fullName evidence="1">Uncharacterized protein</fullName>
    </submittedName>
</protein>
<keyword evidence="2" id="KW-1185">Reference proteome</keyword>
<dbReference type="AlphaFoldDB" id="A0A561VQ72"/>
<accession>A0A561VQ72</accession>
<comment type="caution">
    <text evidence="1">The sequence shown here is derived from an EMBL/GenBank/DDBJ whole genome shotgun (WGS) entry which is preliminary data.</text>
</comment>
<sequence length="68" mass="7227">MPSPALLSVWSSTLHDGADRMSDMLSDKAHAAGLSPGRTKLFAHPRPPWATGVVRRACWGSSPCNSPV</sequence>
<name>A0A561VQ72_ACTTI</name>